<keyword evidence="2" id="KW-1185">Reference proteome</keyword>
<protein>
    <submittedName>
        <fullName evidence="1">Uncharacterized protein</fullName>
    </submittedName>
</protein>
<evidence type="ECO:0000313" key="2">
    <source>
        <dbReference type="Proteomes" id="UP001431209"/>
    </source>
</evidence>
<comment type="caution">
    <text evidence="1">The sequence shown here is derived from an EMBL/GenBank/DDBJ whole genome shotgun (WGS) entry which is preliminary data.</text>
</comment>
<accession>A0AAW2YRX8</accession>
<dbReference type="AlphaFoldDB" id="A0AAW2YRX8"/>
<dbReference type="EMBL" id="JAOPGA020000586">
    <property type="protein sequence ID" value="KAL0479686.1"/>
    <property type="molecule type" value="Genomic_DNA"/>
</dbReference>
<gene>
    <name evidence="1" type="ORF">AKO1_007515</name>
</gene>
<sequence>MSEGASSEVGLKQEQVVTLDEDTIKNEDAPKSIRDLDKAQQEQYLNHILLPHISSILGCDALSYLSCSPVVHELIVARRRRLKVESKMRKWRRLLQRRINVDTRVMDIFHKACDITDEERKQAL</sequence>
<evidence type="ECO:0000313" key="1">
    <source>
        <dbReference type="EMBL" id="KAL0479686.1"/>
    </source>
</evidence>
<organism evidence="1 2">
    <name type="scientific">Acrasis kona</name>
    <dbReference type="NCBI Taxonomy" id="1008807"/>
    <lineage>
        <taxon>Eukaryota</taxon>
        <taxon>Discoba</taxon>
        <taxon>Heterolobosea</taxon>
        <taxon>Tetramitia</taxon>
        <taxon>Eutetramitia</taxon>
        <taxon>Acrasidae</taxon>
        <taxon>Acrasis</taxon>
    </lineage>
</organism>
<name>A0AAW2YRX8_9EUKA</name>
<proteinExistence type="predicted"/>
<reference evidence="1 2" key="1">
    <citation type="submission" date="2024-03" db="EMBL/GenBank/DDBJ databases">
        <title>The Acrasis kona genome and developmental transcriptomes reveal deep origins of eukaryotic multicellular pathways.</title>
        <authorList>
            <person name="Sheikh S."/>
            <person name="Fu C.-J."/>
            <person name="Brown M.W."/>
            <person name="Baldauf S.L."/>
        </authorList>
    </citation>
    <scope>NUCLEOTIDE SEQUENCE [LARGE SCALE GENOMIC DNA]</scope>
    <source>
        <strain evidence="1 2">ATCC MYA-3509</strain>
    </source>
</reference>
<dbReference type="Proteomes" id="UP001431209">
    <property type="component" value="Unassembled WGS sequence"/>
</dbReference>